<comment type="caution">
    <text evidence="3">The sequence shown here is derived from an EMBL/GenBank/DDBJ whole genome shotgun (WGS) entry which is preliminary data.</text>
</comment>
<organism evidence="3 4">
    <name type="scientific">Galactobacter caseinivorans</name>
    <dbReference type="NCBI Taxonomy" id="2676123"/>
    <lineage>
        <taxon>Bacteria</taxon>
        <taxon>Bacillati</taxon>
        <taxon>Actinomycetota</taxon>
        <taxon>Actinomycetes</taxon>
        <taxon>Micrococcales</taxon>
        <taxon>Micrococcaceae</taxon>
        <taxon>Galactobacter</taxon>
    </lineage>
</organism>
<protein>
    <submittedName>
        <fullName evidence="3">J domain-containing protein</fullName>
    </submittedName>
</protein>
<evidence type="ECO:0000313" key="4">
    <source>
        <dbReference type="Proteomes" id="UP000273119"/>
    </source>
</evidence>
<proteinExistence type="predicted"/>
<dbReference type="PANTHER" id="PTHR24074">
    <property type="entry name" value="CO-CHAPERONE PROTEIN DJLA"/>
    <property type="match status" value="1"/>
</dbReference>
<evidence type="ECO:0000256" key="1">
    <source>
        <dbReference type="SAM" id="MobiDB-lite"/>
    </source>
</evidence>
<dbReference type="Pfam" id="PF00226">
    <property type="entry name" value="DnaJ"/>
    <property type="match status" value="1"/>
</dbReference>
<gene>
    <name evidence="3" type="ORF">DWQ67_02000</name>
</gene>
<evidence type="ECO:0000259" key="2">
    <source>
        <dbReference type="PROSITE" id="PS50076"/>
    </source>
</evidence>
<dbReference type="Gene3D" id="1.10.287.110">
    <property type="entry name" value="DnaJ domain"/>
    <property type="match status" value="1"/>
</dbReference>
<dbReference type="PROSITE" id="PS00636">
    <property type="entry name" value="DNAJ_1"/>
    <property type="match status" value="1"/>
</dbReference>
<dbReference type="InterPro" id="IPR036869">
    <property type="entry name" value="J_dom_sf"/>
</dbReference>
<feature type="region of interest" description="Disordered" evidence="1">
    <location>
        <begin position="58"/>
        <end position="130"/>
    </location>
</feature>
<dbReference type="SMART" id="SM00271">
    <property type="entry name" value="DnaJ"/>
    <property type="match status" value="1"/>
</dbReference>
<reference evidence="3 4" key="1">
    <citation type="submission" date="2018-07" db="EMBL/GenBank/DDBJ databases">
        <title>Arthrobacter sp. nov., isolated from raw cow's milk with high bacterial count.</title>
        <authorList>
            <person name="Hahne J."/>
            <person name="Isele D."/>
            <person name="Lipski A."/>
        </authorList>
    </citation>
    <scope>NUCLEOTIDE SEQUENCE [LARGE SCALE GENOMIC DNA]</scope>
    <source>
        <strain evidence="3 4">JZ R-183</strain>
    </source>
</reference>
<sequence length="308" mass="32381">MSQDHYGVLGLEPGADDVQIRKAFRALSRRHHPDVGGDEQLYRSISIAYAELSDPARRRGYDAARSGAASPRTATPGGASRPPGHASSGRKATSGASARSSTSAAGPGPSLRERPVRVTGSGTDPSVARIPVHGELAKRGIFDRTRAHREAILRELLRSVSADVPAARLIMGVRLPHADTYDAVVVAGTRMVVVCALPTPDVAHSWDGSTLRVGGRVATVPQLSLAATALERAVFGGRAEGQVLLYTTPLDPFRPVVDRVGARGSASGPLNLSKTRAEITTFLAGGQEADAVNLGILDRLIELSATRR</sequence>
<evidence type="ECO:0000313" key="3">
    <source>
        <dbReference type="EMBL" id="RKW71633.1"/>
    </source>
</evidence>
<dbReference type="InterPro" id="IPR001623">
    <property type="entry name" value="DnaJ_domain"/>
</dbReference>
<feature type="domain" description="J" evidence="2">
    <location>
        <begin position="4"/>
        <end position="65"/>
    </location>
</feature>
<dbReference type="EMBL" id="QQXL01000001">
    <property type="protein sequence ID" value="RKW71633.1"/>
    <property type="molecule type" value="Genomic_DNA"/>
</dbReference>
<dbReference type="Proteomes" id="UP000273119">
    <property type="component" value="Unassembled WGS sequence"/>
</dbReference>
<feature type="compositionally biased region" description="Low complexity" evidence="1">
    <location>
        <begin position="86"/>
        <end position="110"/>
    </location>
</feature>
<dbReference type="PRINTS" id="PR00625">
    <property type="entry name" value="JDOMAIN"/>
</dbReference>
<accession>A0A496PM89</accession>
<dbReference type="InterPro" id="IPR050817">
    <property type="entry name" value="DjlA_DnaK_co-chaperone"/>
</dbReference>
<dbReference type="InterPro" id="IPR018253">
    <property type="entry name" value="DnaJ_domain_CS"/>
</dbReference>
<dbReference type="PROSITE" id="PS50076">
    <property type="entry name" value="DNAJ_2"/>
    <property type="match status" value="1"/>
</dbReference>
<dbReference type="CDD" id="cd06257">
    <property type="entry name" value="DnaJ"/>
    <property type="match status" value="1"/>
</dbReference>
<keyword evidence="4" id="KW-1185">Reference proteome</keyword>
<name>A0A496PM89_9MICC</name>
<dbReference type="AlphaFoldDB" id="A0A496PM89"/>
<dbReference type="RefSeq" id="WP_121483896.1">
    <property type="nucleotide sequence ID" value="NZ_QQXL01000001.1"/>
</dbReference>
<dbReference type="SUPFAM" id="SSF46565">
    <property type="entry name" value="Chaperone J-domain"/>
    <property type="match status" value="1"/>
</dbReference>